<evidence type="ECO:0000313" key="3">
    <source>
        <dbReference type="Proteomes" id="UP001275084"/>
    </source>
</evidence>
<dbReference type="EMBL" id="JAUIQD010000004">
    <property type="protein sequence ID" value="KAK3354037.1"/>
    <property type="molecule type" value="Genomic_DNA"/>
</dbReference>
<gene>
    <name evidence="2" type="ORF">B0T25DRAFT_545859</name>
</gene>
<dbReference type="Proteomes" id="UP001275084">
    <property type="component" value="Unassembled WGS sequence"/>
</dbReference>
<proteinExistence type="predicted"/>
<evidence type="ECO:0000256" key="1">
    <source>
        <dbReference type="SAM" id="SignalP"/>
    </source>
</evidence>
<reference evidence="2" key="2">
    <citation type="submission" date="2023-06" db="EMBL/GenBank/DDBJ databases">
        <authorList>
            <consortium name="Lawrence Berkeley National Laboratory"/>
            <person name="Haridas S."/>
            <person name="Hensen N."/>
            <person name="Bonometti L."/>
            <person name="Westerberg I."/>
            <person name="Brannstrom I.O."/>
            <person name="Guillou S."/>
            <person name="Cros-Aarteil S."/>
            <person name="Calhoun S."/>
            <person name="Kuo A."/>
            <person name="Mondo S."/>
            <person name="Pangilinan J."/>
            <person name="Riley R."/>
            <person name="Labutti K."/>
            <person name="Andreopoulos B."/>
            <person name="Lipzen A."/>
            <person name="Chen C."/>
            <person name="Yanf M."/>
            <person name="Daum C."/>
            <person name="Ng V."/>
            <person name="Clum A."/>
            <person name="Steindorff A."/>
            <person name="Ohm R."/>
            <person name="Martin F."/>
            <person name="Silar P."/>
            <person name="Natvig D."/>
            <person name="Lalanne C."/>
            <person name="Gautier V."/>
            <person name="Ament-Velasquez S.L."/>
            <person name="Kruys A."/>
            <person name="Hutchinson M.I."/>
            <person name="Powell A.J."/>
            <person name="Barry K."/>
            <person name="Miller A.N."/>
            <person name="Grigoriev I.V."/>
            <person name="Debuchy R."/>
            <person name="Gladieux P."/>
            <person name="Thoren M.H."/>
            <person name="Johannesson H."/>
        </authorList>
    </citation>
    <scope>NUCLEOTIDE SEQUENCE</scope>
    <source>
        <strain evidence="2">CBS 955.72</strain>
    </source>
</reference>
<sequence>MKPFTMVASIAAFAGALTLGSPIQAADVSVAQDGLAKRQHDVTSVAITGFTAFCSPAPQFCHYSATITFLPENKVSNATLTLGGQQTFPANSGFWDTTDFDIFIRVNKVNQRYRIIVNDVHEPGSSITFGYMSPAADWPLKDRVQSYVGPSDFVIPALP</sequence>
<keyword evidence="1" id="KW-0732">Signal</keyword>
<feature type="chain" id="PRO_5042502649" evidence="1">
    <location>
        <begin position="21"/>
        <end position="159"/>
    </location>
</feature>
<reference evidence="2" key="1">
    <citation type="journal article" date="2023" name="Mol. Phylogenet. Evol.">
        <title>Genome-scale phylogeny and comparative genomics of the fungal order Sordariales.</title>
        <authorList>
            <person name="Hensen N."/>
            <person name="Bonometti L."/>
            <person name="Westerberg I."/>
            <person name="Brannstrom I.O."/>
            <person name="Guillou S."/>
            <person name="Cros-Aarteil S."/>
            <person name="Calhoun S."/>
            <person name="Haridas S."/>
            <person name="Kuo A."/>
            <person name="Mondo S."/>
            <person name="Pangilinan J."/>
            <person name="Riley R."/>
            <person name="LaButti K."/>
            <person name="Andreopoulos B."/>
            <person name="Lipzen A."/>
            <person name="Chen C."/>
            <person name="Yan M."/>
            <person name="Daum C."/>
            <person name="Ng V."/>
            <person name="Clum A."/>
            <person name="Steindorff A."/>
            <person name="Ohm R.A."/>
            <person name="Martin F."/>
            <person name="Silar P."/>
            <person name="Natvig D.O."/>
            <person name="Lalanne C."/>
            <person name="Gautier V."/>
            <person name="Ament-Velasquez S.L."/>
            <person name="Kruys A."/>
            <person name="Hutchinson M.I."/>
            <person name="Powell A.J."/>
            <person name="Barry K."/>
            <person name="Miller A.N."/>
            <person name="Grigoriev I.V."/>
            <person name="Debuchy R."/>
            <person name="Gladieux P."/>
            <person name="Hiltunen Thoren M."/>
            <person name="Johannesson H."/>
        </authorList>
    </citation>
    <scope>NUCLEOTIDE SEQUENCE</scope>
    <source>
        <strain evidence="2">CBS 955.72</strain>
    </source>
</reference>
<evidence type="ECO:0000313" key="2">
    <source>
        <dbReference type="EMBL" id="KAK3354037.1"/>
    </source>
</evidence>
<dbReference type="AlphaFoldDB" id="A0AAJ0MF08"/>
<comment type="caution">
    <text evidence="2">The sequence shown here is derived from an EMBL/GenBank/DDBJ whole genome shotgun (WGS) entry which is preliminary data.</text>
</comment>
<name>A0AAJ0MF08_9PEZI</name>
<feature type="signal peptide" evidence="1">
    <location>
        <begin position="1"/>
        <end position="20"/>
    </location>
</feature>
<organism evidence="2 3">
    <name type="scientific">Lasiosphaeria hispida</name>
    <dbReference type="NCBI Taxonomy" id="260671"/>
    <lineage>
        <taxon>Eukaryota</taxon>
        <taxon>Fungi</taxon>
        <taxon>Dikarya</taxon>
        <taxon>Ascomycota</taxon>
        <taxon>Pezizomycotina</taxon>
        <taxon>Sordariomycetes</taxon>
        <taxon>Sordariomycetidae</taxon>
        <taxon>Sordariales</taxon>
        <taxon>Lasiosphaeriaceae</taxon>
        <taxon>Lasiosphaeria</taxon>
    </lineage>
</organism>
<protein>
    <submittedName>
        <fullName evidence="2">Uncharacterized protein</fullName>
    </submittedName>
</protein>
<keyword evidence="3" id="KW-1185">Reference proteome</keyword>
<accession>A0AAJ0MF08</accession>